<dbReference type="GO" id="GO:0008270">
    <property type="term" value="F:zinc ion binding"/>
    <property type="evidence" value="ECO:0007669"/>
    <property type="project" value="UniProtKB-KW"/>
</dbReference>
<dbReference type="SMART" id="SM00343">
    <property type="entry name" value="ZnF_C2HC"/>
    <property type="match status" value="1"/>
</dbReference>
<dbReference type="InterPro" id="IPR036875">
    <property type="entry name" value="Znf_CCHC_sf"/>
</dbReference>
<name>A0ABD3GVH2_9MARC</name>
<feature type="region of interest" description="Disordered" evidence="2">
    <location>
        <begin position="80"/>
        <end position="128"/>
    </location>
</feature>
<accession>A0ABD3GVH2</accession>
<dbReference type="AlphaFoldDB" id="A0ABD3GVH2"/>
<reference evidence="4 5" key="1">
    <citation type="submission" date="2024-09" db="EMBL/GenBank/DDBJ databases">
        <title>Chromosome-scale assembly of Riccia sorocarpa.</title>
        <authorList>
            <person name="Paukszto L."/>
        </authorList>
    </citation>
    <scope>NUCLEOTIDE SEQUENCE [LARGE SCALE GENOMIC DNA]</scope>
    <source>
        <strain evidence="4">LP-2024</strain>
        <tissue evidence="4">Aerial parts of the thallus</tissue>
    </source>
</reference>
<keyword evidence="1" id="KW-0479">Metal-binding</keyword>
<dbReference type="Gene3D" id="3.60.10.10">
    <property type="entry name" value="Endonuclease/exonuclease/phosphatase"/>
    <property type="match status" value="1"/>
</dbReference>
<evidence type="ECO:0000256" key="1">
    <source>
        <dbReference type="PROSITE-ProRule" id="PRU00047"/>
    </source>
</evidence>
<feature type="region of interest" description="Disordered" evidence="2">
    <location>
        <begin position="140"/>
        <end position="278"/>
    </location>
</feature>
<evidence type="ECO:0000259" key="3">
    <source>
        <dbReference type="PROSITE" id="PS50158"/>
    </source>
</evidence>
<dbReference type="Gene3D" id="4.10.60.10">
    <property type="entry name" value="Zinc finger, CCHC-type"/>
    <property type="match status" value="1"/>
</dbReference>
<evidence type="ECO:0000256" key="2">
    <source>
        <dbReference type="SAM" id="MobiDB-lite"/>
    </source>
</evidence>
<evidence type="ECO:0000313" key="5">
    <source>
        <dbReference type="Proteomes" id="UP001633002"/>
    </source>
</evidence>
<comment type="caution">
    <text evidence="4">The sequence shown here is derived from an EMBL/GenBank/DDBJ whole genome shotgun (WGS) entry which is preliminary data.</text>
</comment>
<feature type="compositionally biased region" description="Polar residues" evidence="2">
    <location>
        <begin position="89"/>
        <end position="109"/>
    </location>
</feature>
<dbReference type="PROSITE" id="PS50158">
    <property type="entry name" value="ZF_CCHC"/>
    <property type="match status" value="1"/>
</dbReference>
<dbReference type="PANTHER" id="PTHR31286:SF180">
    <property type="entry name" value="OS10G0362600 PROTEIN"/>
    <property type="match status" value="1"/>
</dbReference>
<keyword evidence="5" id="KW-1185">Reference proteome</keyword>
<proteinExistence type="predicted"/>
<keyword evidence="1" id="KW-0863">Zinc-finger</keyword>
<feature type="compositionally biased region" description="Polar residues" evidence="2">
    <location>
        <begin position="187"/>
        <end position="246"/>
    </location>
</feature>
<feature type="compositionally biased region" description="Polar residues" evidence="2">
    <location>
        <begin position="140"/>
        <end position="161"/>
    </location>
</feature>
<dbReference type="PANTHER" id="PTHR31286">
    <property type="entry name" value="GLYCINE-RICH CELL WALL STRUCTURAL PROTEIN 1.8-LIKE"/>
    <property type="match status" value="1"/>
</dbReference>
<evidence type="ECO:0000313" key="4">
    <source>
        <dbReference type="EMBL" id="KAL3683238.1"/>
    </source>
</evidence>
<dbReference type="Pfam" id="PF00098">
    <property type="entry name" value="zf-CCHC"/>
    <property type="match status" value="1"/>
</dbReference>
<dbReference type="InterPro" id="IPR036691">
    <property type="entry name" value="Endo/exonu/phosph_ase_sf"/>
</dbReference>
<dbReference type="InterPro" id="IPR040256">
    <property type="entry name" value="At4g02000-like"/>
</dbReference>
<gene>
    <name evidence="4" type="ORF">R1sor_001260</name>
</gene>
<dbReference type="EMBL" id="JBJQOH010000006">
    <property type="protein sequence ID" value="KAL3683238.1"/>
    <property type="molecule type" value="Genomic_DNA"/>
</dbReference>
<feature type="domain" description="CCHC-type" evidence="3">
    <location>
        <begin position="63"/>
        <end position="78"/>
    </location>
</feature>
<dbReference type="InterPro" id="IPR001878">
    <property type="entry name" value="Znf_CCHC"/>
</dbReference>
<sequence length="541" mass="60143">MAETLGMVLFHSSHEANEAKYAHMRACIMREDTENLPNAVIIDLPWGGHYTQEVKYTRLPDSCFRCSQRGHRAADCPNAFQPTRKHGRQSNQSFGPNANVQRTLVNTPSRLRRVWKPKTPHPSGFEHGTRRELFDANQAGANNAGLSPRSLSNRFSPLASENQEEPEVPTQPLTQPLHASPKLRNQPEGSTGHTTGVSTQQATQRDIPNRSQKSLNLNSSPKTASSGVALSSAGDSDTQEAQSTQKLQDEDLSGRLIPYLGTPHLEPTTGEQPADTPSPLELMIVAKRRVLLNRQTSPHEEPVQQDSRMTQFTQPGLSAENRLPPAMALEDFNTPVLTQIQREVDAPLQHWNLIHDAWRDRQKENPENEGALVALQELKVRNKLKLETRLRATLPNMQIFIDYTTTGRGDAALLIPNHFQVSDWGCSGVGNVVWAEIQATDGPIKIASIHTPNTKEDRMLFWDRIDSILGQGRWILAGDYNMVELHDDNKGKSALLAGAEARAWKFFSEGRGMVDAYLCAVNKSGGIYTRQAFCGLRLDKA</sequence>
<feature type="compositionally biased region" description="Basic residues" evidence="2">
    <location>
        <begin position="110"/>
        <end position="119"/>
    </location>
</feature>
<organism evidence="4 5">
    <name type="scientific">Riccia sorocarpa</name>
    <dbReference type="NCBI Taxonomy" id="122646"/>
    <lineage>
        <taxon>Eukaryota</taxon>
        <taxon>Viridiplantae</taxon>
        <taxon>Streptophyta</taxon>
        <taxon>Embryophyta</taxon>
        <taxon>Marchantiophyta</taxon>
        <taxon>Marchantiopsida</taxon>
        <taxon>Marchantiidae</taxon>
        <taxon>Marchantiales</taxon>
        <taxon>Ricciaceae</taxon>
        <taxon>Riccia</taxon>
    </lineage>
</organism>
<dbReference type="SUPFAM" id="SSF56219">
    <property type="entry name" value="DNase I-like"/>
    <property type="match status" value="1"/>
</dbReference>
<dbReference type="SUPFAM" id="SSF57756">
    <property type="entry name" value="Retrovirus zinc finger-like domains"/>
    <property type="match status" value="1"/>
</dbReference>
<protein>
    <recommendedName>
        <fullName evidence="3">CCHC-type domain-containing protein</fullName>
    </recommendedName>
</protein>
<keyword evidence="1" id="KW-0862">Zinc</keyword>
<dbReference type="Proteomes" id="UP001633002">
    <property type="component" value="Unassembled WGS sequence"/>
</dbReference>